<dbReference type="AlphaFoldDB" id="S0ETL9"/>
<evidence type="ECO:0000313" key="2">
    <source>
        <dbReference type="EMBL" id="CCW34535.1"/>
    </source>
</evidence>
<organism evidence="2 3">
    <name type="scientific">Chthonomonas calidirosea (strain DSM 23976 / ICMP 18418 / T49)</name>
    <dbReference type="NCBI Taxonomy" id="1303518"/>
    <lineage>
        <taxon>Bacteria</taxon>
        <taxon>Bacillati</taxon>
        <taxon>Armatimonadota</taxon>
        <taxon>Chthonomonadia</taxon>
        <taxon>Chthonomonadales</taxon>
        <taxon>Chthonomonadaceae</taxon>
        <taxon>Chthonomonas</taxon>
    </lineage>
</organism>
<dbReference type="STRING" id="454171.CP488_00443"/>
<dbReference type="eggNOG" id="COG0823">
    <property type="taxonomic scope" value="Bacteria"/>
</dbReference>
<dbReference type="HOGENOM" id="CLU_623617_0_0_0"/>
<dbReference type="PANTHER" id="PTHR36842">
    <property type="entry name" value="PROTEIN TOLB HOMOLOG"/>
    <property type="match status" value="1"/>
</dbReference>
<comment type="similarity">
    <text evidence="1">Belongs to the TolB family.</text>
</comment>
<sequence length="439" mass="49533">MQRYSLLQRGGRQLIWLCLLISWVGCGVTKSPSQKAKLSSLGFRDIAPRWSHDGRYIAFLRALTNGQYQLCVVDARLHHVVPLLRPEIINPDRPFNASRESYSSPDGLAWSPDDRRLAIERTEWFRFEDGERMPGTGLWLLDIASGALTPLALHKTPYHSLFYFYHTPVWSPDGRYMAFVGEGVNGQRAIFVHPLHAHQLPQEIPPRFDAYTQSDWPVWRPMLPSHANSQPVLAFRQGIVHALAAPNTETIRRLQPGSAQLGAAAEIVRVRARDYLATLPAKQRFPNIALRISGIVWRPDGRALAFALTPDALDFHRYEIWTVDAQGRHLRRISPRDGRGYFAPEWIGLNKVGALSPHGSRFDVVVFDLSTGQHWVVGTIDSADMDWSPDRAYIVYATAQNRLLGERGTTLKLLETGLYAATQVASTRVPLGRLLIKKE</sequence>
<dbReference type="RefSeq" id="WP_016482097.1">
    <property type="nucleotide sequence ID" value="NC_021487.1"/>
</dbReference>
<proteinExistence type="inferred from homology"/>
<dbReference type="SUPFAM" id="SSF82171">
    <property type="entry name" value="DPP6 N-terminal domain-like"/>
    <property type="match status" value="1"/>
</dbReference>
<evidence type="ECO:0000256" key="1">
    <source>
        <dbReference type="ARBA" id="ARBA00009820"/>
    </source>
</evidence>
<name>S0ETL9_CHTCT</name>
<evidence type="ECO:0000313" key="3">
    <source>
        <dbReference type="Proteomes" id="UP000014227"/>
    </source>
</evidence>
<gene>
    <name evidence="2" type="ORF">CCALI_00710</name>
</gene>
<accession>S0ETL9</accession>
<keyword evidence="3" id="KW-1185">Reference proteome</keyword>
<dbReference type="Pfam" id="PF07676">
    <property type="entry name" value="PD40"/>
    <property type="match status" value="2"/>
</dbReference>
<dbReference type="Gene3D" id="2.120.10.30">
    <property type="entry name" value="TolB, C-terminal domain"/>
    <property type="match status" value="2"/>
</dbReference>
<dbReference type="PROSITE" id="PS51257">
    <property type="entry name" value="PROKAR_LIPOPROTEIN"/>
    <property type="match status" value="1"/>
</dbReference>
<dbReference type="Proteomes" id="UP000014227">
    <property type="component" value="Chromosome I"/>
</dbReference>
<reference evidence="3" key="1">
    <citation type="submission" date="2013-03" db="EMBL/GenBank/DDBJ databases">
        <title>Genome sequence of Chthonomonas calidirosea, the first sequenced genome from the Armatimonadetes phylum (formally candidate division OP10).</title>
        <authorList>
            <person name="Lee K.C.Y."/>
            <person name="Morgan X.C."/>
            <person name="Dunfield P.F."/>
            <person name="Tamas I."/>
            <person name="Houghton K.M."/>
            <person name="Vyssotski M."/>
            <person name="Ryan J.L.J."/>
            <person name="Lagutin K."/>
            <person name="McDonald I.R."/>
            <person name="Stott M.B."/>
        </authorList>
    </citation>
    <scope>NUCLEOTIDE SEQUENCE [LARGE SCALE GENOMIC DNA]</scope>
    <source>
        <strain evidence="3">DSM 23976 / ICMP 18418 / T49</strain>
    </source>
</reference>
<dbReference type="PATRIC" id="fig|1303518.3.peg.716"/>
<dbReference type="PANTHER" id="PTHR36842:SF1">
    <property type="entry name" value="PROTEIN TOLB"/>
    <property type="match status" value="1"/>
</dbReference>
<dbReference type="InterPro" id="IPR011042">
    <property type="entry name" value="6-blade_b-propeller_TolB-like"/>
</dbReference>
<dbReference type="InParanoid" id="S0ETL9"/>
<dbReference type="InterPro" id="IPR011659">
    <property type="entry name" value="WD40"/>
</dbReference>
<protein>
    <submittedName>
        <fullName evidence="2">Periplasmic component of the Tol biopolymer transport system</fullName>
    </submittedName>
</protein>
<dbReference type="KEGG" id="ccz:CCALI_00710"/>
<dbReference type="EMBL" id="HF951689">
    <property type="protein sequence ID" value="CCW34535.1"/>
    <property type="molecule type" value="Genomic_DNA"/>
</dbReference>